<comment type="domain">
    <text evidence="1">The OCIA domain is necessary and sufficient for endosomal localization.</text>
</comment>
<dbReference type="PANTHER" id="PTHR13336">
    <property type="entry name" value="OVARIAN CARCINOMA IMMUNOREACTIVE ANTIGEN"/>
    <property type="match status" value="1"/>
</dbReference>
<evidence type="ECO:0000313" key="6">
    <source>
        <dbReference type="Proteomes" id="UP000694388"/>
    </source>
</evidence>
<feature type="transmembrane region" description="Helical" evidence="3">
    <location>
        <begin position="12"/>
        <end position="33"/>
    </location>
</feature>
<dbReference type="AlphaFoldDB" id="A0A8C4QBV1"/>
<comment type="subunit">
    <text evidence="1">Interacts with STAT3.</text>
</comment>
<dbReference type="GeneTree" id="ENSGT00530000063690"/>
<keyword evidence="1" id="KW-0967">Endosome</keyword>
<evidence type="ECO:0000256" key="2">
    <source>
        <dbReference type="SAM" id="MobiDB-lite"/>
    </source>
</evidence>
<reference evidence="5" key="2">
    <citation type="submission" date="2025-09" db="UniProtKB">
        <authorList>
            <consortium name="Ensembl"/>
        </authorList>
    </citation>
    <scope>IDENTIFICATION</scope>
</reference>
<name>A0A8C4QBV1_EPTBU</name>
<comment type="function">
    <text evidence="1">Maintains stem cell potency. Increases STAT3 phosphorylation and controls ERK phosphorylation. May act as a scaffold, increasing STAT3 recruitment onto endosomes.</text>
</comment>
<organism evidence="5 6">
    <name type="scientific">Eptatretus burgeri</name>
    <name type="common">Inshore hagfish</name>
    <dbReference type="NCBI Taxonomy" id="7764"/>
    <lineage>
        <taxon>Eukaryota</taxon>
        <taxon>Metazoa</taxon>
        <taxon>Chordata</taxon>
        <taxon>Craniata</taxon>
        <taxon>Vertebrata</taxon>
        <taxon>Cyclostomata</taxon>
        <taxon>Myxini</taxon>
        <taxon>Myxiniformes</taxon>
        <taxon>Myxinidae</taxon>
        <taxon>Eptatretinae</taxon>
        <taxon>Eptatretus</taxon>
    </lineage>
</organism>
<dbReference type="Proteomes" id="UP000694388">
    <property type="component" value="Unplaced"/>
</dbReference>
<evidence type="ECO:0000259" key="4">
    <source>
        <dbReference type="Pfam" id="PF07051"/>
    </source>
</evidence>
<dbReference type="InterPro" id="IPR040187">
    <property type="entry name" value="OCAD1/2"/>
</dbReference>
<dbReference type="PANTHER" id="PTHR13336:SF3">
    <property type="entry name" value="OCIA DOMAIN-CONTAINING PROTEIN 1"/>
    <property type="match status" value="1"/>
</dbReference>
<dbReference type="Ensembl" id="ENSEBUT00000013695.1">
    <property type="protein sequence ID" value="ENSEBUP00000013119.1"/>
    <property type="gene ID" value="ENSEBUG00000008300.1"/>
</dbReference>
<keyword evidence="3" id="KW-1133">Transmembrane helix</keyword>
<protein>
    <recommendedName>
        <fullName evidence="1">OCIA domain-containing protein 1</fullName>
    </recommendedName>
</protein>
<dbReference type="InterPro" id="IPR009764">
    <property type="entry name" value="OCIA_dom"/>
</dbReference>
<dbReference type="Pfam" id="PF07051">
    <property type="entry name" value="OCIA"/>
    <property type="match status" value="1"/>
</dbReference>
<dbReference type="GO" id="GO:0005768">
    <property type="term" value="C:endosome"/>
    <property type="evidence" value="ECO:0007669"/>
    <property type="project" value="UniProtKB-SubCell"/>
</dbReference>
<keyword evidence="3" id="KW-0472">Membrane</keyword>
<evidence type="ECO:0000256" key="3">
    <source>
        <dbReference type="SAM" id="Phobius"/>
    </source>
</evidence>
<evidence type="ECO:0000313" key="5">
    <source>
        <dbReference type="Ensembl" id="ENSEBUP00000013119.1"/>
    </source>
</evidence>
<feature type="domain" description="OCIA" evidence="4">
    <location>
        <begin position="1"/>
        <end position="78"/>
    </location>
</feature>
<feature type="transmembrane region" description="Helical" evidence="3">
    <location>
        <begin position="45"/>
        <end position="63"/>
    </location>
</feature>
<reference evidence="5" key="1">
    <citation type="submission" date="2025-08" db="UniProtKB">
        <authorList>
            <consortium name="Ensembl"/>
        </authorList>
    </citation>
    <scope>IDENTIFICATION</scope>
</reference>
<keyword evidence="6" id="KW-1185">Reference proteome</keyword>
<dbReference type="GO" id="GO:2000736">
    <property type="term" value="P:regulation of stem cell differentiation"/>
    <property type="evidence" value="ECO:0007669"/>
    <property type="project" value="UniProtKB-UniRule"/>
</dbReference>
<keyword evidence="3" id="KW-0812">Transmembrane</keyword>
<feature type="compositionally biased region" description="Basic and acidic residues" evidence="2">
    <location>
        <begin position="193"/>
        <end position="209"/>
    </location>
</feature>
<accession>A0A8C4QBV1</accession>
<dbReference type="OMA" id="TYEVMLP"/>
<evidence type="ECO:0000256" key="1">
    <source>
        <dbReference type="RuleBase" id="RU369066"/>
    </source>
</evidence>
<comment type="similarity">
    <text evidence="1">Belongs to the OCIAD1 family.</text>
</comment>
<sequence>MRVIQECGREAMLYRGLPAAVVCAGITNGLVQYGMLRTSTRFGRVPHILLAGITGFLFGRLLYISKCREKIMRLENSPLAESFKMGQPLSQFTRIQEQRGTVQDSQEEESSPYTSDDAFGQLDHDDYNPSLLAEDTPFSLESVDEPEPGNEQRKHITYDELRSKNRERFEVVMGQPPTTRHPDPRTTFPVDSQDTKPVKKNKYGDLWEE</sequence>
<proteinExistence type="inferred from homology"/>
<feature type="region of interest" description="Disordered" evidence="2">
    <location>
        <begin position="97"/>
        <end position="209"/>
    </location>
</feature>
<feature type="compositionally biased region" description="Basic and acidic residues" evidence="2">
    <location>
        <begin position="150"/>
        <end position="170"/>
    </location>
</feature>
<comment type="subcellular location">
    <subcellularLocation>
        <location evidence="1">Endosome</location>
    </subcellularLocation>
</comment>